<dbReference type="EMBL" id="RMVN01000008">
    <property type="protein sequence ID" value="RSK21251.1"/>
    <property type="molecule type" value="Genomic_DNA"/>
</dbReference>
<dbReference type="InterPro" id="IPR036269">
    <property type="entry name" value="Rho_N_sf"/>
</dbReference>
<dbReference type="Gene3D" id="1.10.720.10">
    <property type="match status" value="1"/>
</dbReference>
<feature type="domain" description="Rho termination factor-like N-terminal" evidence="1">
    <location>
        <begin position="23"/>
        <end position="53"/>
    </location>
</feature>
<evidence type="ECO:0000313" key="2">
    <source>
        <dbReference type="EMBL" id="RSK21251.1"/>
    </source>
</evidence>
<evidence type="ECO:0000313" key="3">
    <source>
        <dbReference type="Proteomes" id="UP000269220"/>
    </source>
</evidence>
<protein>
    <recommendedName>
        <fullName evidence="1">Rho termination factor-like N-terminal domain-containing protein</fullName>
    </recommendedName>
</protein>
<gene>
    <name evidence="2" type="ORF">D8800_06920</name>
</gene>
<proteinExistence type="predicted"/>
<sequence>MGMMLRRHHPKKPAETEAINYSELTVKDLKDVAKERNIEGYSTLNKEDLIAVLEG</sequence>
<organism evidence="2 3">
    <name type="scientific">Streptococcus oralis</name>
    <dbReference type="NCBI Taxonomy" id="1303"/>
    <lineage>
        <taxon>Bacteria</taxon>
        <taxon>Bacillati</taxon>
        <taxon>Bacillota</taxon>
        <taxon>Bacilli</taxon>
        <taxon>Lactobacillales</taxon>
        <taxon>Streptococcaceae</taxon>
        <taxon>Streptococcus</taxon>
    </lineage>
</organism>
<name>A0A3R9NU52_STROR</name>
<evidence type="ECO:0000259" key="1">
    <source>
        <dbReference type="Pfam" id="PF07498"/>
    </source>
</evidence>
<dbReference type="AlphaFoldDB" id="A0A3R9NU52"/>
<dbReference type="Pfam" id="PF07498">
    <property type="entry name" value="Rho_N"/>
    <property type="match status" value="1"/>
</dbReference>
<dbReference type="InterPro" id="IPR011112">
    <property type="entry name" value="Rho-like_N"/>
</dbReference>
<accession>A0A3R9NU52</accession>
<dbReference type="GO" id="GO:0006353">
    <property type="term" value="P:DNA-templated transcription termination"/>
    <property type="evidence" value="ECO:0007669"/>
    <property type="project" value="InterPro"/>
</dbReference>
<reference evidence="2 3" key="1">
    <citation type="submission" date="2018-11" db="EMBL/GenBank/DDBJ databases">
        <title>Species Designations Belie Phenotypic and Genotypic Heterogeneity in Oral Streptococci.</title>
        <authorList>
            <person name="Velsko I."/>
        </authorList>
    </citation>
    <scope>NUCLEOTIDE SEQUENCE [LARGE SCALE GENOMIC DNA]</scope>
    <source>
        <strain evidence="2 3">BCC05</strain>
    </source>
</reference>
<dbReference type="Proteomes" id="UP000269220">
    <property type="component" value="Unassembled WGS sequence"/>
</dbReference>
<comment type="caution">
    <text evidence="2">The sequence shown here is derived from an EMBL/GenBank/DDBJ whole genome shotgun (WGS) entry which is preliminary data.</text>
</comment>
<dbReference type="SUPFAM" id="SSF68912">
    <property type="entry name" value="Rho N-terminal domain-like"/>
    <property type="match status" value="1"/>
</dbReference>